<dbReference type="HAMAP" id="MF_00527">
    <property type="entry name" value="3MGH"/>
    <property type="match status" value="1"/>
</dbReference>
<accession>A0A1F5VH03</accession>
<dbReference type="AlphaFoldDB" id="A0A1F5VH03"/>
<dbReference type="CDD" id="cd00540">
    <property type="entry name" value="AAG"/>
    <property type="match status" value="1"/>
</dbReference>
<dbReference type="Pfam" id="PF02245">
    <property type="entry name" value="Pur_DNA_glyco"/>
    <property type="match status" value="1"/>
</dbReference>
<evidence type="ECO:0000313" key="7">
    <source>
        <dbReference type="Proteomes" id="UP000179251"/>
    </source>
</evidence>
<keyword evidence="3 5" id="KW-0378">Hydrolase</keyword>
<dbReference type="GO" id="GO:0003677">
    <property type="term" value="F:DNA binding"/>
    <property type="evidence" value="ECO:0007669"/>
    <property type="project" value="InterPro"/>
</dbReference>
<keyword evidence="2 5" id="KW-0227">DNA damage</keyword>
<dbReference type="SUPFAM" id="SSF50486">
    <property type="entry name" value="FMT C-terminal domain-like"/>
    <property type="match status" value="1"/>
</dbReference>
<evidence type="ECO:0000256" key="5">
    <source>
        <dbReference type="HAMAP-Rule" id="MF_00527"/>
    </source>
</evidence>
<dbReference type="GO" id="GO:0006284">
    <property type="term" value="P:base-excision repair"/>
    <property type="evidence" value="ECO:0007669"/>
    <property type="project" value="InterPro"/>
</dbReference>
<evidence type="ECO:0000313" key="6">
    <source>
        <dbReference type="EMBL" id="OGF62610.1"/>
    </source>
</evidence>
<proteinExistence type="inferred from homology"/>
<dbReference type="STRING" id="1798325.A2834_02695"/>
<dbReference type="InterPro" id="IPR036995">
    <property type="entry name" value="MPG_sf"/>
</dbReference>
<dbReference type="GO" id="GO:0003905">
    <property type="term" value="F:alkylbase DNA N-glycosylase activity"/>
    <property type="evidence" value="ECO:0007669"/>
    <property type="project" value="InterPro"/>
</dbReference>
<dbReference type="InterPro" id="IPR011034">
    <property type="entry name" value="Formyl_transferase-like_C_sf"/>
</dbReference>
<evidence type="ECO:0000256" key="1">
    <source>
        <dbReference type="ARBA" id="ARBA00009232"/>
    </source>
</evidence>
<gene>
    <name evidence="6" type="ORF">A2834_02695</name>
</gene>
<dbReference type="PANTHER" id="PTHR10429:SF0">
    <property type="entry name" value="DNA-3-METHYLADENINE GLYCOSYLASE"/>
    <property type="match status" value="1"/>
</dbReference>
<dbReference type="EMBL" id="MFHD01000016">
    <property type="protein sequence ID" value="OGF62610.1"/>
    <property type="molecule type" value="Genomic_DNA"/>
</dbReference>
<dbReference type="Gene3D" id="3.10.300.10">
    <property type="entry name" value="Methylpurine-DNA glycosylase (MPG)"/>
    <property type="match status" value="1"/>
</dbReference>
<dbReference type="Proteomes" id="UP000179251">
    <property type="component" value="Unassembled WGS sequence"/>
</dbReference>
<name>A0A1F5VH03_9BACT</name>
<protein>
    <recommendedName>
        <fullName evidence="5">Putative 3-methyladenine DNA glycosylase</fullName>
        <ecNumber evidence="5">3.2.2.-</ecNumber>
    </recommendedName>
</protein>
<dbReference type="PANTHER" id="PTHR10429">
    <property type="entry name" value="DNA-3-METHYLADENINE GLYCOSYLASE"/>
    <property type="match status" value="1"/>
</dbReference>
<comment type="similarity">
    <text evidence="1 5">Belongs to the DNA glycosylase MPG family.</text>
</comment>
<evidence type="ECO:0000256" key="2">
    <source>
        <dbReference type="ARBA" id="ARBA00022763"/>
    </source>
</evidence>
<dbReference type="InterPro" id="IPR003180">
    <property type="entry name" value="MPG"/>
</dbReference>
<keyword evidence="4 5" id="KW-0234">DNA repair</keyword>
<evidence type="ECO:0000256" key="3">
    <source>
        <dbReference type="ARBA" id="ARBA00022801"/>
    </source>
</evidence>
<evidence type="ECO:0000256" key="4">
    <source>
        <dbReference type="ARBA" id="ARBA00023204"/>
    </source>
</evidence>
<sequence>MTKNFFERPAVEVARELVGKFLCHRTSLRRRTSKCFMITETEAYVGPRDKASHAHRGRTKRNAPMFGEAGRWYVYFTYGTHWMLNIVTGPKDYPAAVLIRAAADTPSQNNVFADLAQSRHGGTSREIRQQANIRVRKNIIMGRLNGPGKLTKFLKIDKHFNEKPASRAAGLWIAAPSGRASPRAGGFRIKRAARVGVDYAQDWAKKKYRFIMENNEKRNFNDRTRKMGAHQ</sequence>
<reference evidence="6 7" key="1">
    <citation type="journal article" date="2016" name="Nat. Commun.">
        <title>Thousands of microbial genomes shed light on interconnected biogeochemical processes in an aquifer system.</title>
        <authorList>
            <person name="Anantharaman K."/>
            <person name="Brown C.T."/>
            <person name="Hug L.A."/>
            <person name="Sharon I."/>
            <person name="Castelle C.J."/>
            <person name="Probst A.J."/>
            <person name="Thomas B.C."/>
            <person name="Singh A."/>
            <person name="Wilkins M.J."/>
            <person name="Karaoz U."/>
            <person name="Brodie E.L."/>
            <person name="Williams K.H."/>
            <person name="Hubbard S.S."/>
            <person name="Banfield J.F."/>
        </authorList>
    </citation>
    <scope>NUCLEOTIDE SEQUENCE [LARGE SCALE GENOMIC DNA]</scope>
</reference>
<organism evidence="6 7">
    <name type="scientific">Candidatus Giovannonibacteria bacterium RIFCSPHIGHO2_01_FULL_45_23</name>
    <dbReference type="NCBI Taxonomy" id="1798325"/>
    <lineage>
        <taxon>Bacteria</taxon>
        <taxon>Candidatus Giovannoniibacteriota</taxon>
    </lineage>
</organism>
<comment type="caution">
    <text evidence="6">The sequence shown here is derived from an EMBL/GenBank/DDBJ whole genome shotgun (WGS) entry which is preliminary data.</text>
</comment>
<dbReference type="NCBIfam" id="TIGR00567">
    <property type="entry name" value="3mg"/>
    <property type="match status" value="1"/>
</dbReference>
<dbReference type="EC" id="3.2.2.-" evidence="5"/>